<accession>A0A4W3GX92</accession>
<reference evidence="13" key="4">
    <citation type="submission" date="2025-08" db="UniProtKB">
        <authorList>
            <consortium name="Ensembl"/>
        </authorList>
    </citation>
    <scope>IDENTIFICATION</scope>
</reference>
<reference evidence="14" key="2">
    <citation type="journal article" date="2007" name="PLoS Biol.">
        <title>Survey sequencing and comparative analysis of the elephant shark (Callorhinchus milii) genome.</title>
        <authorList>
            <person name="Venkatesh B."/>
            <person name="Kirkness E.F."/>
            <person name="Loh Y.H."/>
            <person name="Halpern A.L."/>
            <person name="Lee A.P."/>
            <person name="Johnson J."/>
            <person name="Dandona N."/>
            <person name="Viswanathan L.D."/>
            <person name="Tay A."/>
            <person name="Venter J.C."/>
            <person name="Strausberg R.L."/>
            <person name="Brenner S."/>
        </authorList>
    </citation>
    <scope>NUCLEOTIDE SEQUENCE [LARGE SCALE GENOMIC DNA]</scope>
</reference>
<sequence length="424" mass="47513">MEKLFPLALLLATVLLSAIDSVNGLPGSARPTLDPIRTSLLDEIHHNFTVKHGYHLSQSNTDFARRLFSKINSQGTSKNHFFSPLSISEALAIVSLGTRSNTKEQLCKALGYTNTSIPQPLVHEAFKLLLELLTNERDSLVSMGCSMYVQDGFRLEKKFVHDAKSYYQADTFNVDFRATENAKQQINAYVRNKTHGKIEEIFKTINPDSVLVIVNYIFFKGSWLKPFDPRNTRTDDFYVDASTTVKVQMMSRIGSYYAKQERDLFSFVVLLPYKGNASMVLLLPDEGKMNALEENFSVSKFLSVVQSLTTGYIELQIPKFSLKVSYKLKDTLMKLGITDLFDSQADLSGISTSQPLKVTQIVHEAVLEVDEIGTVAAAATGAEMIPTAIFPRHKFNRPFILIIVEHKTKSVLFTGKVMNPTESV</sequence>
<dbReference type="Pfam" id="PF00079">
    <property type="entry name" value="Serpin"/>
    <property type="match status" value="1"/>
</dbReference>
<keyword evidence="4 11" id="KW-0732">Signal</keyword>
<dbReference type="InterPro" id="IPR042185">
    <property type="entry name" value="Serpin_sf_2"/>
</dbReference>
<dbReference type="GO" id="GO:0004867">
    <property type="term" value="F:serine-type endopeptidase inhibitor activity"/>
    <property type="evidence" value="ECO:0007669"/>
    <property type="project" value="InterPro"/>
</dbReference>
<dbReference type="InParanoid" id="A0A4W3GX92"/>
<name>A0A4W3GX92_CALMI</name>
<keyword evidence="5" id="KW-0325">Glycoprotein</keyword>
<evidence type="ECO:0000256" key="8">
    <source>
        <dbReference type="ARBA" id="ARBA00042967"/>
    </source>
</evidence>
<evidence type="ECO:0000313" key="13">
    <source>
        <dbReference type="Ensembl" id="ENSCMIP00000008938.1"/>
    </source>
</evidence>
<dbReference type="Proteomes" id="UP000314986">
    <property type="component" value="Unassembled WGS sequence"/>
</dbReference>
<dbReference type="FunFam" id="2.30.39.10:FF:000003">
    <property type="entry name" value="alpha-1-antitrypsin isoform X1"/>
    <property type="match status" value="1"/>
</dbReference>
<dbReference type="FunFam" id="2.10.310.10:FF:000001">
    <property type="entry name" value="Serpin family A member 1"/>
    <property type="match status" value="1"/>
</dbReference>
<dbReference type="SUPFAM" id="SSF56574">
    <property type="entry name" value="Serpins"/>
    <property type="match status" value="1"/>
</dbReference>
<dbReference type="InterPro" id="IPR023796">
    <property type="entry name" value="Serpin_dom"/>
</dbReference>
<reference evidence="13" key="5">
    <citation type="submission" date="2025-09" db="UniProtKB">
        <authorList>
            <consortium name="Ensembl"/>
        </authorList>
    </citation>
    <scope>IDENTIFICATION</scope>
</reference>
<evidence type="ECO:0000256" key="5">
    <source>
        <dbReference type="ARBA" id="ARBA00023180"/>
    </source>
</evidence>
<evidence type="ECO:0000313" key="14">
    <source>
        <dbReference type="Proteomes" id="UP000314986"/>
    </source>
</evidence>
<evidence type="ECO:0000256" key="11">
    <source>
        <dbReference type="SAM" id="SignalP"/>
    </source>
</evidence>
<protein>
    <recommendedName>
        <fullName evidence="7">Thyroxine-binding globulin</fullName>
    </recommendedName>
    <alternativeName>
        <fullName evidence="9">Serpin A7</fullName>
    </alternativeName>
    <alternativeName>
        <fullName evidence="8">T4-binding globulin</fullName>
    </alternativeName>
</protein>
<feature type="domain" description="Serpin" evidence="12">
    <location>
        <begin position="65"/>
        <end position="420"/>
    </location>
</feature>
<dbReference type="AlphaFoldDB" id="A0A4W3GX92"/>
<dbReference type="Gene3D" id="3.30.497.10">
    <property type="entry name" value="Antithrombin, subunit I, domain 2"/>
    <property type="match status" value="1"/>
</dbReference>
<comment type="subcellular location">
    <subcellularLocation>
        <location evidence="1">Secreted</location>
    </subcellularLocation>
</comment>
<dbReference type="CDD" id="cd19957">
    <property type="entry name" value="serpinA"/>
    <property type="match status" value="1"/>
</dbReference>
<dbReference type="Gene3D" id="2.10.310.10">
    <property type="entry name" value="Serpins superfamily"/>
    <property type="match status" value="1"/>
</dbReference>
<gene>
    <name evidence="13" type="primary">LOC121849709</name>
</gene>
<dbReference type="GeneTree" id="ENSGT00940000160877"/>
<keyword evidence="14" id="KW-1185">Reference proteome</keyword>
<proteinExistence type="inferred from homology"/>
<dbReference type="OMA" id="RHIDELY"/>
<evidence type="ECO:0000256" key="6">
    <source>
        <dbReference type="ARBA" id="ARBA00037352"/>
    </source>
</evidence>
<feature type="signal peptide" evidence="11">
    <location>
        <begin position="1"/>
        <end position="24"/>
    </location>
</feature>
<evidence type="ECO:0000259" key="12">
    <source>
        <dbReference type="SMART" id="SM00093"/>
    </source>
</evidence>
<reference evidence="14" key="3">
    <citation type="journal article" date="2014" name="Nature">
        <title>Elephant shark genome provides unique insights into gnathostome evolution.</title>
        <authorList>
            <consortium name="International Elephant Shark Genome Sequencing Consortium"/>
            <person name="Venkatesh B."/>
            <person name="Lee A.P."/>
            <person name="Ravi V."/>
            <person name="Maurya A.K."/>
            <person name="Lian M.M."/>
            <person name="Swann J.B."/>
            <person name="Ohta Y."/>
            <person name="Flajnik M.F."/>
            <person name="Sutoh Y."/>
            <person name="Kasahara M."/>
            <person name="Hoon S."/>
            <person name="Gangu V."/>
            <person name="Roy S.W."/>
            <person name="Irimia M."/>
            <person name="Korzh V."/>
            <person name="Kondrychyn I."/>
            <person name="Lim Z.W."/>
            <person name="Tay B.H."/>
            <person name="Tohari S."/>
            <person name="Kong K.W."/>
            <person name="Ho S."/>
            <person name="Lorente-Galdos B."/>
            <person name="Quilez J."/>
            <person name="Marques-Bonet T."/>
            <person name="Raney B.J."/>
            <person name="Ingham P.W."/>
            <person name="Tay A."/>
            <person name="Hillier L.W."/>
            <person name="Minx P."/>
            <person name="Boehm T."/>
            <person name="Wilson R.K."/>
            <person name="Brenner S."/>
            <person name="Warren W.C."/>
        </authorList>
    </citation>
    <scope>NUCLEOTIDE SEQUENCE [LARGE SCALE GENOMIC DNA]</scope>
</reference>
<dbReference type="PANTHER" id="PTHR11461">
    <property type="entry name" value="SERINE PROTEASE INHIBITOR, SERPIN"/>
    <property type="match status" value="1"/>
</dbReference>
<dbReference type="STRING" id="7868.ENSCMIP00000008938"/>
<evidence type="ECO:0000256" key="3">
    <source>
        <dbReference type="ARBA" id="ARBA00022525"/>
    </source>
</evidence>
<feature type="chain" id="PRO_5021482461" description="Thyroxine-binding globulin" evidence="11">
    <location>
        <begin position="25"/>
        <end position="424"/>
    </location>
</feature>
<organism evidence="13 14">
    <name type="scientific">Callorhinchus milii</name>
    <name type="common">Ghost shark</name>
    <dbReference type="NCBI Taxonomy" id="7868"/>
    <lineage>
        <taxon>Eukaryota</taxon>
        <taxon>Metazoa</taxon>
        <taxon>Chordata</taxon>
        <taxon>Craniata</taxon>
        <taxon>Vertebrata</taxon>
        <taxon>Chondrichthyes</taxon>
        <taxon>Holocephali</taxon>
        <taxon>Chimaeriformes</taxon>
        <taxon>Callorhinchidae</taxon>
        <taxon>Callorhinchus</taxon>
    </lineage>
</organism>
<dbReference type="GO" id="GO:0005615">
    <property type="term" value="C:extracellular space"/>
    <property type="evidence" value="ECO:0007669"/>
    <property type="project" value="InterPro"/>
</dbReference>
<dbReference type="InterPro" id="IPR036186">
    <property type="entry name" value="Serpin_sf"/>
</dbReference>
<evidence type="ECO:0000256" key="4">
    <source>
        <dbReference type="ARBA" id="ARBA00022729"/>
    </source>
</evidence>
<keyword evidence="3" id="KW-0964">Secreted</keyword>
<dbReference type="PANTHER" id="PTHR11461:SF375">
    <property type="entry name" value="THYROXINE-BINDING GLOBULIN"/>
    <property type="match status" value="1"/>
</dbReference>
<evidence type="ECO:0000256" key="2">
    <source>
        <dbReference type="ARBA" id="ARBA00009500"/>
    </source>
</evidence>
<dbReference type="Gene3D" id="2.30.39.10">
    <property type="entry name" value="Alpha-1-antitrypsin, domain 1"/>
    <property type="match status" value="1"/>
</dbReference>
<comment type="similarity">
    <text evidence="2 10">Belongs to the serpin family.</text>
</comment>
<evidence type="ECO:0000256" key="9">
    <source>
        <dbReference type="ARBA" id="ARBA00043177"/>
    </source>
</evidence>
<dbReference type="Ensembl" id="ENSCMIT00000009186.1">
    <property type="protein sequence ID" value="ENSCMIP00000008938.1"/>
    <property type="gene ID" value="ENSCMIG00000004769.1"/>
</dbReference>
<dbReference type="SMART" id="SM00093">
    <property type="entry name" value="SERPIN"/>
    <property type="match status" value="1"/>
</dbReference>
<evidence type="ECO:0000256" key="10">
    <source>
        <dbReference type="RuleBase" id="RU000411"/>
    </source>
</evidence>
<evidence type="ECO:0000256" key="1">
    <source>
        <dbReference type="ARBA" id="ARBA00004613"/>
    </source>
</evidence>
<evidence type="ECO:0000256" key="7">
    <source>
        <dbReference type="ARBA" id="ARBA00039512"/>
    </source>
</evidence>
<dbReference type="InterPro" id="IPR042178">
    <property type="entry name" value="Serpin_sf_1"/>
</dbReference>
<reference evidence="14" key="1">
    <citation type="journal article" date="2006" name="Science">
        <title>Ancient noncoding elements conserved in the human genome.</title>
        <authorList>
            <person name="Venkatesh B."/>
            <person name="Kirkness E.F."/>
            <person name="Loh Y.H."/>
            <person name="Halpern A.L."/>
            <person name="Lee A.P."/>
            <person name="Johnson J."/>
            <person name="Dandona N."/>
            <person name="Viswanathan L.D."/>
            <person name="Tay A."/>
            <person name="Venter J.C."/>
            <person name="Strausberg R.L."/>
            <person name="Brenner S."/>
        </authorList>
    </citation>
    <scope>NUCLEOTIDE SEQUENCE [LARGE SCALE GENOMIC DNA]</scope>
</reference>
<comment type="function">
    <text evidence="6">Major thyroid hormone transport protein in serum.</text>
</comment>
<dbReference type="InterPro" id="IPR000215">
    <property type="entry name" value="Serpin_fam"/>
</dbReference>
<dbReference type="FunFam" id="3.30.497.10:FF:000001">
    <property type="entry name" value="Serine protease inhibitor"/>
    <property type="match status" value="1"/>
</dbReference>